<evidence type="ECO:0008006" key="7">
    <source>
        <dbReference type="Google" id="ProtNLM"/>
    </source>
</evidence>
<dbReference type="InterPro" id="IPR050361">
    <property type="entry name" value="MPP/UQCRC_Complex"/>
</dbReference>
<evidence type="ECO:0000313" key="6">
    <source>
        <dbReference type="Proteomes" id="UP000177171"/>
    </source>
</evidence>
<dbReference type="Proteomes" id="UP000177171">
    <property type="component" value="Unassembled WGS sequence"/>
</dbReference>
<dbReference type="InterPro" id="IPR001431">
    <property type="entry name" value="Pept_M16_Zn_BS"/>
</dbReference>
<name>A0A1G2LV08_9BACT</name>
<dbReference type="Pfam" id="PF05193">
    <property type="entry name" value="Peptidase_M16_C"/>
    <property type="match status" value="1"/>
</dbReference>
<dbReference type="EMBL" id="MHQY01000003">
    <property type="protein sequence ID" value="OHA14729.1"/>
    <property type="molecule type" value="Genomic_DNA"/>
</dbReference>
<comment type="caution">
    <text evidence="5">The sequence shown here is derived from an EMBL/GenBank/DDBJ whole genome shotgun (WGS) entry which is preliminary data.</text>
</comment>
<dbReference type="InterPro" id="IPR007863">
    <property type="entry name" value="Peptidase_M16_C"/>
</dbReference>
<accession>A0A1G2LV08</accession>
<dbReference type="PANTHER" id="PTHR11851:SF49">
    <property type="entry name" value="MITOCHONDRIAL-PROCESSING PEPTIDASE SUBUNIT ALPHA"/>
    <property type="match status" value="1"/>
</dbReference>
<gene>
    <name evidence="5" type="ORF">A3G49_03265</name>
</gene>
<dbReference type="AlphaFoldDB" id="A0A1G2LV08"/>
<dbReference type="GO" id="GO:0046872">
    <property type="term" value="F:metal ion binding"/>
    <property type="evidence" value="ECO:0007669"/>
    <property type="project" value="InterPro"/>
</dbReference>
<dbReference type="PANTHER" id="PTHR11851">
    <property type="entry name" value="METALLOPROTEASE"/>
    <property type="match status" value="1"/>
</dbReference>
<dbReference type="Pfam" id="PF00675">
    <property type="entry name" value="Peptidase_M16"/>
    <property type="match status" value="1"/>
</dbReference>
<dbReference type="PROSITE" id="PS00143">
    <property type="entry name" value="INSULINASE"/>
    <property type="match status" value="1"/>
</dbReference>
<feature type="domain" description="Peptidase M16 N-terminal" evidence="3">
    <location>
        <begin position="22"/>
        <end position="159"/>
    </location>
</feature>
<organism evidence="5 6">
    <name type="scientific">Candidatus Sungbacteria bacterium RIFCSPLOWO2_12_FULL_41_11</name>
    <dbReference type="NCBI Taxonomy" id="1802286"/>
    <lineage>
        <taxon>Bacteria</taxon>
        <taxon>Candidatus Sungiibacteriota</taxon>
    </lineage>
</organism>
<evidence type="ECO:0000256" key="1">
    <source>
        <dbReference type="ARBA" id="ARBA00007261"/>
    </source>
</evidence>
<dbReference type="SUPFAM" id="SSF63411">
    <property type="entry name" value="LuxS/MPP-like metallohydrolase"/>
    <property type="match status" value="2"/>
</dbReference>
<dbReference type="InterPro" id="IPR011765">
    <property type="entry name" value="Pept_M16_N"/>
</dbReference>
<dbReference type="Gene3D" id="3.30.830.10">
    <property type="entry name" value="Metalloenzyme, LuxS/M16 peptidase-like"/>
    <property type="match status" value="2"/>
</dbReference>
<dbReference type="GO" id="GO:0004222">
    <property type="term" value="F:metalloendopeptidase activity"/>
    <property type="evidence" value="ECO:0007669"/>
    <property type="project" value="InterPro"/>
</dbReference>
<dbReference type="InterPro" id="IPR011249">
    <property type="entry name" value="Metalloenz_LuxS/M16"/>
</dbReference>
<sequence>MFECERLILPNGLRIIITPMSNSSTITSMVMVLGGSRFESKEKRGISHFMEHMFFKGGVKYPTAFDLAKLVDAVGGRRNASTGKEDVMYFVKHGASCGNLGLDILADMIIGGSFPEEELRKEQKVVLEEFNMRKDDPEVNLFDSFPEYLIYGDHPLGNSPIGTRETIQKITRNDLFEYRNTFYKPNNMVISVAGNINAQNFLQEIQDRFGRMTPGPVPEWRLFDGIRIKNNRVFTLPRKEMEQAVMILAVHGMGYQHRDYLPLHVLISLLGSGESSRLFQEIREKKGLVYGIYSGGEMYKESGLVLSQWETSNENIEKSLRVVIDEYEKIKQYGIEEEELKRVKGMIIGSKEMSCENNGYLAREYGQDELMLGRVITFDEFCKIINEVTQDDVLRLARTYLKTEKLKVAMAAEEKYCDKEKLEKILENAQ</sequence>
<evidence type="ECO:0000256" key="2">
    <source>
        <dbReference type="RuleBase" id="RU004447"/>
    </source>
</evidence>
<feature type="domain" description="Peptidase M16 C-terminal" evidence="4">
    <location>
        <begin position="169"/>
        <end position="344"/>
    </location>
</feature>
<comment type="similarity">
    <text evidence="1 2">Belongs to the peptidase M16 family.</text>
</comment>
<proteinExistence type="inferred from homology"/>
<evidence type="ECO:0000259" key="4">
    <source>
        <dbReference type="Pfam" id="PF05193"/>
    </source>
</evidence>
<dbReference type="GO" id="GO:0006508">
    <property type="term" value="P:proteolysis"/>
    <property type="evidence" value="ECO:0007669"/>
    <property type="project" value="InterPro"/>
</dbReference>
<evidence type="ECO:0000313" key="5">
    <source>
        <dbReference type="EMBL" id="OHA14729.1"/>
    </source>
</evidence>
<evidence type="ECO:0000259" key="3">
    <source>
        <dbReference type="Pfam" id="PF00675"/>
    </source>
</evidence>
<reference evidence="5 6" key="1">
    <citation type="journal article" date="2016" name="Nat. Commun.">
        <title>Thousands of microbial genomes shed light on interconnected biogeochemical processes in an aquifer system.</title>
        <authorList>
            <person name="Anantharaman K."/>
            <person name="Brown C.T."/>
            <person name="Hug L.A."/>
            <person name="Sharon I."/>
            <person name="Castelle C.J."/>
            <person name="Probst A.J."/>
            <person name="Thomas B.C."/>
            <person name="Singh A."/>
            <person name="Wilkins M.J."/>
            <person name="Karaoz U."/>
            <person name="Brodie E.L."/>
            <person name="Williams K.H."/>
            <person name="Hubbard S.S."/>
            <person name="Banfield J.F."/>
        </authorList>
    </citation>
    <scope>NUCLEOTIDE SEQUENCE [LARGE SCALE GENOMIC DNA]</scope>
</reference>
<protein>
    <recommendedName>
        <fullName evidence="7">Peptidase M16</fullName>
    </recommendedName>
</protein>